<name>A0A9N9NDP6_9GLOM</name>
<dbReference type="Gene3D" id="3.90.1600.10">
    <property type="entry name" value="Palm domain of DNA polymerase"/>
    <property type="match status" value="1"/>
</dbReference>
<dbReference type="InterPro" id="IPR043502">
    <property type="entry name" value="DNA/RNA_pol_sf"/>
</dbReference>
<evidence type="ECO:0000313" key="1">
    <source>
        <dbReference type="EMBL" id="CAG8724980.1"/>
    </source>
</evidence>
<accession>A0A9N9NDP6</accession>
<keyword evidence="2" id="KW-1185">Reference proteome</keyword>
<gene>
    <name evidence="1" type="ORF">FCALED_LOCUS14604</name>
</gene>
<sequence>EAGNSKSPIFLHELTGGTTSAGKYNLNLVVEFVTKKGFELKYDNTDSLYLICLDKYYKKCNEAFFRKELSKEEY</sequence>
<dbReference type="AlphaFoldDB" id="A0A9N9NDP6"/>
<proteinExistence type="predicted"/>
<organism evidence="1 2">
    <name type="scientific">Funneliformis caledonium</name>
    <dbReference type="NCBI Taxonomy" id="1117310"/>
    <lineage>
        <taxon>Eukaryota</taxon>
        <taxon>Fungi</taxon>
        <taxon>Fungi incertae sedis</taxon>
        <taxon>Mucoromycota</taxon>
        <taxon>Glomeromycotina</taxon>
        <taxon>Glomeromycetes</taxon>
        <taxon>Glomerales</taxon>
        <taxon>Glomeraceae</taxon>
        <taxon>Funneliformis</taxon>
    </lineage>
</organism>
<dbReference type="EMBL" id="CAJVPQ010010967">
    <property type="protein sequence ID" value="CAG8724980.1"/>
    <property type="molecule type" value="Genomic_DNA"/>
</dbReference>
<feature type="non-terminal residue" evidence="1">
    <location>
        <position position="1"/>
    </location>
</feature>
<dbReference type="Proteomes" id="UP000789570">
    <property type="component" value="Unassembled WGS sequence"/>
</dbReference>
<protein>
    <submittedName>
        <fullName evidence="1">4448_t:CDS:1</fullName>
    </submittedName>
</protein>
<dbReference type="OrthoDB" id="6755010at2759"/>
<comment type="caution">
    <text evidence="1">The sequence shown here is derived from an EMBL/GenBank/DDBJ whole genome shotgun (WGS) entry which is preliminary data.</text>
</comment>
<dbReference type="InterPro" id="IPR023211">
    <property type="entry name" value="DNA_pol_palm_dom_sf"/>
</dbReference>
<evidence type="ECO:0000313" key="2">
    <source>
        <dbReference type="Proteomes" id="UP000789570"/>
    </source>
</evidence>
<reference evidence="1" key="1">
    <citation type="submission" date="2021-06" db="EMBL/GenBank/DDBJ databases">
        <authorList>
            <person name="Kallberg Y."/>
            <person name="Tangrot J."/>
            <person name="Rosling A."/>
        </authorList>
    </citation>
    <scope>NUCLEOTIDE SEQUENCE</scope>
    <source>
        <strain evidence="1">UK204</strain>
    </source>
</reference>
<dbReference type="SUPFAM" id="SSF56672">
    <property type="entry name" value="DNA/RNA polymerases"/>
    <property type="match status" value="1"/>
</dbReference>